<evidence type="ECO:0000256" key="1">
    <source>
        <dbReference type="SAM" id="MobiDB-lite"/>
    </source>
</evidence>
<dbReference type="STRING" id="597456.A0A0L7QKG8"/>
<feature type="region of interest" description="Disordered" evidence="1">
    <location>
        <begin position="229"/>
        <end position="303"/>
    </location>
</feature>
<evidence type="ECO:0000313" key="3">
    <source>
        <dbReference type="Proteomes" id="UP000053825"/>
    </source>
</evidence>
<dbReference type="InterPro" id="IPR005312">
    <property type="entry name" value="DUF1759"/>
</dbReference>
<gene>
    <name evidence="2" type="ORF">WH47_12569</name>
</gene>
<dbReference type="EMBL" id="KQ414943">
    <property type="protein sequence ID" value="KOC59117.1"/>
    <property type="molecule type" value="Genomic_DNA"/>
</dbReference>
<sequence>MATAVVCLEELETRAAPSSSKSHASTQSSSPYALSVNLPKIDLPKFDGRIEMWITFKDAFHTLIHTQPGLNKIQKLHYLRLSLSGKAEAAIGAFSITEDNYEAAWKHLMEIYDNKRALVLRHAALLRDTPAMPDDSSDSIRELANHMQLHIRSLQAIGRSSDDIANDLLASILISKMGTDTRKSWERTLSDTEMPKIDDLFKFLHNASHQSKDYATEIKRPSINCDSWKKVSAVPPRQNNYPRTQPPPRQTNYPRSQPSPPPKRQVYVTKTSRKSPTPPSSPRSHRRSTPPERSTARSRHTDARCPFCEGNHASYRCPKFLEQSVSNRIQAVQRARLCLNCLQSDHRTEDCKAGSCRVCNKKHNTKLHLEPQS</sequence>
<protein>
    <recommendedName>
        <fullName evidence="4">CCHC-type domain-containing protein</fullName>
    </recommendedName>
</protein>
<reference evidence="2 3" key="1">
    <citation type="submission" date="2015-07" db="EMBL/GenBank/DDBJ databases">
        <title>The genome of Habropoda laboriosa.</title>
        <authorList>
            <person name="Pan H."/>
            <person name="Kapheim K."/>
        </authorList>
    </citation>
    <scope>NUCLEOTIDE SEQUENCE [LARGE SCALE GENOMIC DNA]</scope>
    <source>
        <strain evidence="2">0110345459</strain>
    </source>
</reference>
<accession>A0A0L7QKG8</accession>
<dbReference type="AlphaFoldDB" id="A0A0L7QKG8"/>
<dbReference type="PANTHER" id="PTHR47331">
    <property type="entry name" value="PHD-TYPE DOMAIN-CONTAINING PROTEIN"/>
    <property type="match status" value="1"/>
</dbReference>
<dbReference type="Pfam" id="PF03564">
    <property type="entry name" value="DUF1759"/>
    <property type="match status" value="1"/>
</dbReference>
<dbReference type="Proteomes" id="UP000053825">
    <property type="component" value="Unassembled WGS sequence"/>
</dbReference>
<proteinExistence type="predicted"/>
<dbReference type="OrthoDB" id="7635312at2759"/>
<name>A0A0L7QKG8_9HYME</name>
<evidence type="ECO:0000313" key="2">
    <source>
        <dbReference type="EMBL" id="KOC59117.1"/>
    </source>
</evidence>
<dbReference type="PANTHER" id="PTHR47331:SF1">
    <property type="entry name" value="GAG-LIKE PROTEIN"/>
    <property type="match status" value="1"/>
</dbReference>
<keyword evidence="3" id="KW-1185">Reference proteome</keyword>
<organism evidence="2 3">
    <name type="scientific">Habropoda laboriosa</name>
    <dbReference type="NCBI Taxonomy" id="597456"/>
    <lineage>
        <taxon>Eukaryota</taxon>
        <taxon>Metazoa</taxon>
        <taxon>Ecdysozoa</taxon>
        <taxon>Arthropoda</taxon>
        <taxon>Hexapoda</taxon>
        <taxon>Insecta</taxon>
        <taxon>Pterygota</taxon>
        <taxon>Neoptera</taxon>
        <taxon>Endopterygota</taxon>
        <taxon>Hymenoptera</taxon>
        <taxon>Apocrita</taxon>
        <taxon>Aculeata</taxon>
        <taxon>Apoidea</taxon>
        <taxon>Anthophila</taxon>
        <taxon>Apidae</taxon>
        <taxon>Habropoda</taxon>
    </lineage>
</organism>
<evidence type="ECO:0008006" key="4">
    <source>
        <dbReference type="Google" id="ProtNLM"/>
    </source>
</evidence>